<evidence type="ECO:0000256" key="1">
    <source>
        <dbReference type="ARBA" id="ARBA00023015"/>
    </source>
</evidence>
<keyword evidence="6" id="KW-1185">Reference proteome</keyword>
<dbReference type="PANTHER" id="PTHR24567">
    <property type="entry name" value="CRP FAMILY TRANSCRIPTIONAL REGULATORY PROTEIN"/>
    <property type="match status" value="1"/>
</dbReference>
<organism evidence="5 6">
    <name type="scientific">Microvirga lotononidis</name>
    <dbReference type="NCBI Taxonomy" id="864069"/>
    <lineage>
        <taxon>Bacteria</taxon>
        <taxon>Pseudomonadati</taxon>
        <taxon>Pseudomonadota</taxon>
        <taxon>Alphaproteobacteria</taxon>
        <taxon>Hyphomicrobiales</taxon>
        <taxon>Methylobacteriaceae</taxon>
        <taxon>Microvirga</taxon>
    </lineage>
</organism>
<dbReference type="GO" id="GO:0003700">
    <property type="term" value="F:DNA-binding transcription factor activity"/>
    <property type="evidence" value="ECO:0007669"/>
    <property type="project" value="TreeGrafter"/>
</dbReference>
<dbReference type="InterPro" id="IPR036390">
    <property type="entry name" value="WH_DNA-bd_sf"/>
</dbReference>
<evidence type="ECO:0000259" key="4">
    <source>
        <dbReference type="PROSITE" id="PS51063"/>
    </source>
</evidence>
<dbReference type="EMBL" id="JH660636">
    <property type="protein sequence ID" value="EIM30708.1"/>
    <property type="molecule type" value="Genomic_DNA"/>
</dbReference>
<dbReference type="InterPro" id="IPR014710">
    <property type="entry name" value="RmlC-like_jellyroll"/>
</dbReference>
<feature type="domain" description="HTH crp-type" evidence="4">
    <location>
        <begin position="149"/>
        <end position="215"/>
    </location>
</feature>
<dbReference type="InterPro" id="IPR050397">
    <property type="entry name" value="Env_Response_Regulators"/>
</dbReference>
<dbReference type="RefSeq" id="WP_009489218.1">
    <property type="nucleotide sequence ID" value="NZ_CP141049.1"/>
</dbReference>
<dbReference type="SMART" id="SM00419">
    <property type="entry name" value="HTH_CRP"/>
    <property type="match status" value="1"/>
</dbReference>
<name>I4Z3B6_9HYPH</name>
<dbReference type="OrthoDB" id="7506088at2"/>
<gene>
    <name evidence="5" type="ORF">MicloDRAFT_00006110</name>
</gene>
<accession>I4Z3B6</accession>
<dbReference type="InterPro" id="IPR000595">
    <property type="entry name" value="cNMP-bd_dom"/>
</dbReference>
<keyword evidence="1" id="KW-0805">Transcription regulation</keyword>
<dbReference type="GO" id="GO:0005829">
    <property type="term" value="C:cytosol"/>
    <property type="evidence" value="ECO:0007669"/>
    <property type="project" value="TreeGrafter"/>
</dbReference>
<evidence type="ECO:0000256" key="3">
    <source>
        <dbReference type="ARBA" id="ARBA00023163"/>
    </source>
</evidence>
<keyword evidence="2" id="KW-0238">DNA-binding</keyword>
<dbReference type="AlphaFoldDB" id="I4Z3B6"/>
<dbReference type="Proteomes" id="UP000003947">
    <property type="component" value="Unassembled WGS sequence"/>
</dbReference>
<evidence type="ECO:0000313" key="6">
    <source>
        <dbReference type="Proteomes" id="UP000003947"/>
    </source>
</evidence>
<evidence type="ECO:0000256" key="2">
    <source>
        <dbReference type="ARBA" id="ARBA00023125"/>
    </source>
</evidence>
<dbReference type="CDD" id="cd00038">
    <property type="entry name" value="CAP_ED"/>
    <property type="match status" value="1"/>
</dbReference>
<dbReference type="PATRIC" id="fig|864069.3.peg.679"/>
<dbReference type="STRING" id="864069.MicloDRAFT_00006110"/>
<keyword evidence="3" id="KW-0804">Transcription</keyword>
<dbReference type="InterPro" id="IPR018490">
    <property type="entry name" value="cNMP-bd_dom_sf"/>
</dbReference>
<dbReference type="Pfam" id="PF00027">
    <property type="entry name" value="cNMP_binding"/>
    <property type="match status" value="1"/>
</dbReference>
<evidence type="ECO:0000313" key="5">
    <source>
        <dbReference type="EMBL" id="EIM30708.1"/>
    </source>
</evidence>
<dbReference type="SUPFAM" id="SSF51206">
    <property type="entry name" value="cAMP-binding domain-like"/>
    <property type="match status" value="1"/>
</dbReference>
<dbReference type="GO" id="GO:0003677">
    <property type="term" value="F:DNA binding"/>
    <property type="evidence" value="ECO:0007669"/>
    <property type="project" value="UniProtKB-KW"/>
</dbReference>
<dbReference type="InterPro" id="IPR012318">
    <property type="entry name" value="HTH_CRP"/>
</dbReference>
<dbReference type="PROSITE" id="PS51063">
    <property type="entry name" value="HTH_CRP_2"/>
    <property type="match status" value="1"/>
</dbReference>
<dbReference type="Gene3D" id="2.60.120.10">
    <property type="entry name" value="Jelly Rolls"/>
    <property type="match status" value="1"/>
</dbReference>
<sequence length="242" mass="26978">MSLSSRRSCHRANHLLSTLLSDDFAFLEPHLQLVDLHRGTVIYDVGDRMPFIYFPHEAIVSLVTVLADGKTIEMAKLGGEAMFGLASALITRRSLGRFVVQSTGKASRVDTEVLYRAFVARPTLRDHVLRFAEELLAQTLHSMACNALHSVEARCCRWILTMQDRTSQTVLPLTHDQLSRMMGVQRSTISAAMHALQSAGAIRQGRGAVTVIDRRGLEQTVCGCYEIIRKQSKRGQCPEVRT</sequence>
<dbReference type="eggNOG" id="COG0664">
    <property type="taxonomic scope" value="Bacteria"/>
</dbReference>
<proteinExistence type="predicted"/>
<dbReference type="SUPFAM" id="SSF46785">
    <property type="entry name" value="Winged helix' DNA-binding domain"/>
    <property type="match status" value="1"/>
</dbReference>
<dbReference type="Pfam" id="PF13545">
    <property type="entry name" value="HTH_Crp_2"/>
    <property type="match status" value="1"/>
</dbReference>
<protein>
    <submittedName>
        <fullName evidence="5">cAMP-binding protein</fullName>
    </submittedName>
</protein>
<dbReference type="PANTHER" id="PTHR24567:SF74">
    <property type="entry name" value="HTH-TYPE TRANSCRIPTIONAL REGULATOR ARCR"/>
    <property type="match status" value="1"/>
</dbReference>
<reference evidence="5 6" key="1">
    <citation type="submission" date="2012-02" db="EMBL/GenBank/DDBJ databases">
        <title>Improved High-Quality Draft sequence of Microvirga sp. WSM3557.</title>
        <authorList>
            <consortium name="US DOE Joint Genome Institute"/>
            <person name="Lucas S."/>
            <person name="Han J."/>
            <person name="Lapidus A."/>
            <person name="Cheng J.-F."/>
            <person name="Goodwin L."/>
            <person name="Pitluck S."/>
            <person name="Peters L."/>
            <person name="Zhang X."/>
            <person name="Detter J.C."/>
            <person name="Han C."/>
            <person name="Tapia R."/>
            <person name="Land M."/>
            <person name="Hauser L."/>
            <person name="Kyrpides N."/>
            <person name="Ivanova N."/>
            <person name="Pagani I."/>
            <person name="Brau L."/>
            <person name="Yates R."/>
            <person name="O'Hara G."/>
            <person name="Rui T."/>
            <person name="Howieson J."/>
            <person name="Reeve W."/>
            <person name="Woyke T."/>
        </authorList>
    </citation>
    <scope>NUCLEOTIDE SEQUENCE [LARGE SCALE GENOMIC DNA]</scope>
    <source>
        <strain evidence="5 6">WSM3557</strain>
    </source>
</reference>
<dbReference type="HOGENOM" id="CLU_077340_0_0_5"/>